<dbReference type="PATRIC" id="fig|1432656.3.peg.177"/>
<dbReference type="GeneID" id="43090326"/>
<dbReference type="RefSeq" id="WP_156961678.1">
    <property type="nucleotide sequence ID" value="NZ_CP007140.1"/>
</dbReference>
<dbReference type="KEGG" id="tgy:X802_00895"/>
<evidence type="ECO:0000313" key="2">
    <source>
        <dbReference type="EMBL" id="AJC72624.1"/>
    </source>
</evidence>
<sequence>MDSLEGIAREIEALDKYAVRLREQINAAQRELARVTRKKQQLVTELSRLKKARKVTAV</sequence>
<accession>A0A0X1KMX2</accession>
<protein>
    <submittedName>
        <fullName evidence="2">Uncharacterized protein</fullName>
    </submittedName>
</protein>
<keyword evidence="3" id="KW-1185">Reference proteome</keyword>
<keyword evidence="1" id="KW-0175">Coiled coil</keyword>
<dbReference type="EMBL" id="CP007140">
    <property type="protein sequence ID" value="AJC72624.1"/>
    <property type="molecule type" value="Genomic_DNA"/>
</dbReference>
<evidence type="ECO:0000256" key="1">
    <source>
        <dbReference type="SAM" id="Coils"/>
    </source>
</evidence>
<dbReference type="AlphaFoldDB" id="A0A0X1KMX2"/>
<reference evidence="2 3" key="1">
    <citation type="submission" date="2014-01" db="EMBL/GenBank/DDBJ databases">
        <title>Genome sequencing of Thermococcus guaymasensis.</title>
        <authorList>
            <person name="Zhang X."/>
            <person name="Alvare G."/>
            <person name="Fristensky B."/>
            <person name="Chen L."/>
            <person name="Suen T."/>
            <person name="Chen Q."/>
            <person name="Ma K."/>
        </authorList>
    </citation>
    <scope>NUCLEOTIDE SEQUENCE [LARGE SCALE GENOMIC DNA]</scope>
    <source>
        <strain evidence="2 3">DSM 11113</strain>
    </source>
</reference>
<gene>
    <name evidence="2" type="ORF">X802_00895</name>
</gene>
<proteinExistence type="predicted"/>
<evidence type="ECO:0000313" key="3">
    <source>
        <dbReference type="Proteomes" id="UP000062043"/>
    </source>
</evidence>
<dbReference type="STRING" id="1432656.X802_00895"/>
<dbReference type="OrthoDB" id="95269at2157"/>
<feature type="coiled-coil region" evidence="1">
    <location>
        <begin position="11"/>
        <end position="52"/>
    </location>
</feature>
<dbReference type="Proteomes" id="UP000062043">
    <property type="component" value="Chromosome"/>
</dbReference>
<organism evidence="2 3">
    <name type="scientific">Thermococcus guaymasensis DSM 11113</name>
    <dbReference type="NCBI Taxonomy" id="1432656"/>
    <lineage>
        <taxon>Archaea</taxon>
        <taxon>Methanobacteriati</taxon>
        <taxon>Methanobacteriota</taxon>
        <taxon>Thermococci</taxon>
        <taxon>Thermococcales</taxon>
        <taxon>Thermococcaceae</taxon>
        <taxon>Thermococcus</taxon>
    </lineage>
</organism>
<name>A0A0X1KMX2_9EURY</name>